<organism evidence="9">
    <name type="scientific">Desulfobacca acetoxidans</name>
    <dbReference type="NCBI Taxonomy" id="60893"/>
    <lineage>
        <taxon>Bacteria</taxon>
        <taxon>Pseudomonadati</taxon>
        <taxon>Thermodesulfobacteriota</taxon>
        <taxon>Desulfobaccia</taxon>
        <taxon>Desulfobaccales</taxon>
        <taxon>Desulfobaccaceae</taxon>
        <taxon>Desulfobacca</taxon>
    </lineage>
</organism>
<evidence type="ECO:0000256" key="6">
    <source>
        <dbReference type="HAMAP-Rule" id="MF_00040"/>
    </source>
</evidence>
<dbReference type="SUPFAM" id="SSF55194">
    <property type="entry name" value="Ribosome recycling factor, RRF"/>
    <property type="match status" value="1"/>
</dbReference>
<evidence type="ECO:0000256" key="2">
    <source>
        <dbReference type="ARBA" id="ARBA00005912"/>
    </source>
</evidence>
<dbReference type="FunFam" id="3.30.1360.40:FF:000001">
    <property type="entry name" value="Ribosome-recycling factor"/>
    <property type="match status" value="1"/>
</dbReference>
<accession>A0A7C3SMJ9</accession>
<name>A0A7C3SMJ9_9BACT</name>
<evidence type="ECO:0000256" key="4">
    <source>
        <dbReference type="ARBA" id="ARBA00022917"/>
    </source>
</evidence>
<keyword evidence="7" id="KW-0175">Coiled coil</keyword>
<evidence type="ECO:0000256" key="3">
    <source>
        <dbReference type="ARBA" id="ARBA00022490"/>
    </source>
</evidence>
<dbReference type="PANTHER" id="PTHR20982">
    <property type="entry name" value="RIBOSOME RECYCLING FACTOR"/>
    <property type="match status" value="1"/>
</dbReference>
<protein>
    <recommendedName>
        <fullName evidence="6">Ribosome-recycling factor</fullName>
        <shortName evidence="6">RRF</shortName>
    </recommendedName>
    <alternativeName>
        <fullName evidence="6">Ribosome-releasing factor</fullName>
    </alternativeName>
</protein>
<dbReference type="EMBL" id="DTHB01000059">
    <property type="protein sequence ID" value="HGB15618.1"/>
    <property type="molecule type" value="Genomic_DNA"/>
</dbReference>
<dbReference type="InterPro" id="IPR023584">
    <property type="entry name" value="Ribosome_recyc_fac_dom"/>
</dbReference>
<dbReference type="HAMAP" id="MF_00040">
    <property type="entry name" value="RRF"/>
    <property type="match status" value="1"/>
</dbReference>
<dbReference type="Pfam" id="PF01765">
    <property type="entry name" value="RRF"/>
    <property type="match status" value="1"/>
</dbReference>
<dbReference type="FunFam" id="1.10.132.20:FF:000001">
    <property type="entry name" value="Ribosome-recycling factor"/>
    <property type="match status" value="1"/>
</dbReference>
<dbReference type="Gene3D" id="3.30.1360.40">
    <property type="match status" value="1"/>
</dbReference>
<dbReference type="GO" id="GO:0005737">
    <property type="term" value="C:cytoplasm"/>
    <property type="evidence" value="ECO:0007669"/>
    <property type="project" value="UniProtKB-SubCell"/>
</dbReference>
<evidence type="ECO:0000256" key="7">
    <source>
        <dbReference type="SAM" id="Coils"/>
    </source>
</evidence>
<evidence type="ECO:0000256" key="5">
    <source>
        <dbReference type="ARBA" id="ARBA00025050"/>
    </source>
</evidence>
<gene>
    <name evidence="6" type="primary">frr</name>
    <name evidence="9" type="ORF">ENV62_10350</name>
</gene>
<evidence type="ECO:0000313" key="9">
    <source>
        <dbReference type="EMBL" id="HGB15618.1"/>
    </source>
</evidence>
<dbReference type="CDD" id="cd00520">
    <property type="entry name" value="RRF"/>
    <property type="match status" value="1"/>
</dbReference>
<reference evidence="9" key="1">
    <citation type="journal article" date="2020" name="mSystems">
        <title>Genome- and Community-Level Interaction Insights into Carbon Utilization and Element Cycling Functions of Hydrothermarchaeota in Hydrothermal Sediment.</title>
        <authorList>
            <person name="Zhou Z."/>
            <person name="Liu Y."/>
            <person name="Xu W."/>
            <person name="Pan J."/>
            <person name="Luo Z.H."/>
            <person name="Li M."/>
        </authorList>
    </citation>
    <scope>NUCLEOTIDE SEQUENCE [LARGE SCALE GENOMIC DNA]</scope>
    <source>
        <strain evidence="9">SpSt-776</strain>
    </source>
</reference>
<keyword evidence="4 6" id="KW-0648">Protein biosynthesis</keyword>
<keyword evidence="3 6" id="KW-0963">Cytoplasm</keyword>
<evidence type="ECO:0000256" key="1">
    <source>
        <dbReference type="ARBA" id="ARBA00004496"/>
    </source>
</evidence>
<proteinExistence type="inferred from homology"/>
<comment type="subcellular location">
    <subcellularLocation>
        <location evidence="1 6">Cytoplasm</location>
    </subcellularLocation>
</comment>
<evidence type="ECO:0000259" key="8">
    <source>
        <dbReference type="Pfam" id="PF01765"/>
    </source>
</evidence>
<comment type="similarity">
    <text evidence="2 6">Belongs to the RRF family.</text>
</comment>
<dbReference type="GO" id="GO:0043023">
    <property type="term" value="F:ribosomal large subunit binding"/>
    <property type="evidence" value="ECO:0007669"/>
    <property type="project" value="TreeGrafter"/>
</dbReference>
<dbReference type="PANTHER" id="PTHR20982:SF3">
    <property type="entry name" value="MITOCHONDRIAL RIBOSOME RECYCLING FACTOR PSEUDO 1"/>
    <property type="match status" value="1"/>
</dbReference>
<comment type="caution">
    <text evidence="9">The sequence shown here is derived from an EMBL/GenBank/DDBJ whole genome shotgun (WGS) entry which is preliminary data.</text>
</comment>
<dbReference type="AlphaFoldDB" id="A0A7C3SMJ9"/>
<feature type="coiled-coil region" evidence="7">
    <location>
        <begin position="125"/>
        <end position="166"/>
    </location>
</feature>
<sequence>MKAEVLEETKRRMNKVLEVLSHDLSRVRTGRASVALLEGIKVECYGTTMPLTQVASLAAPEPRLLTIQPWDTSILGDIERAILKSDLGLTPANDGKVIRLPIPPLTTERRKELVKTVKKMGEEAKVALRNIRRDANEQFRKLKNEKQLSEDEAHRAQEEVQKITDEFIRKVDQLAAEKEKEIMSF</sequence>
<dbReference type="NCBIfam" id="TIGR00496">
    <property type="entry name" value="frr"/>
    <property type="match status" value="1"/>
</dbReference>
<feature type="domain" description="Ribosome recycling factor" evidence="8">
    <location>
        <begin position="20"/>
        <end position="183"/>
    </location>
</feature>
<dbReference type="GO" id="GO:0006415">
    <property type="term" value="P:translational termination"/>
    <property type="evidence" value="ECO:0007669"/>
    <property type="project" value="UniProtKB-UniRule"/>
</dbReference>
<dbReference type="Gene3D" id="1.10.132.20">
    <property type="entry name" value="Ribosome-recycling factor"/>
    <property type="match status" value="1"/>
</dbReference>
<dbReference type="InterPro" id="IPR002661">
    <property type="entry name" value="Ribosome_recyc_fac"/>
</dbReference>
<dbReference type="InterPro" id="IPR036191">
    <property type="entry name" value="RRF_sf"/>
</dbReference>
<comment type="function">
    <text evidence="5 6">Responsible for the release of ribosomes from messenger RNA at the termination of protein biosynthesis. May increase the efficiency of translation by recycling ribosomes from one round of translation to another.</text>
</comment>